<evidence type="ECO:0000259" key="3">
    <source>
        <dbReference type="Pfam" id="PF03061"/>
    </source>
</evidence>
<gene>
    <name evidence="4" type="ORF">NQV15_17810</name>
</gene>
<name>A0ABY5M9H2_9ACTN</name>
<evidence type="ECO:0000313" key="4">
    <source>
        <dbReference type="EMBL" id="UUP13683.1"/>
    </source>
</evidence>
<dbReference type="PANTHER" id="PTHR43240:SF5">
    <property type="entry name" value="1,4-DIHYDROXY-2-NAPHTHOYL-COA THIOESTERASE 1"/>
    <property type="match status" value="1"/>
</dbReference>
<dbReference type="CDD" id="cd03443">
    <property type="entry name" value="PaaI_thioesterase"/>
    <property type="match status" value="1"/>
</dbReference>
<dbReference type="Pfam" id="PF03061">
    <property type="entry name" value="4HBT"/>
    <property type="match status" value="1"/>
</dbReference>
<dbReference type="RefSeq" id="WP_232402369.1">
    <property type="nucleotide sequence ID" value="NZ_CP102173.1"/>
</dbReference>
<dbReference type="PANTHER" id="PTHR43240">
    <property type="entry name" value="1,4-DIHYDROXY-2-NAPHTHOYL-COA THIOESTERASE 1"/>
    <property type="match status" value="1"/>
</dbReference>
<sequence>MTEIPGLDGMLGVEHIEAGPDKVVARFEIGPQHLQPFGIPHGGVYCAVHESTASVAGHIWLQTVGKGVVVGTNNSTDFLRQAAPGDVITVTATPIHRGRSQQLWHVDSTDQDGRLVAQGQVRLANLDRDVPAEVLAQFADAYKKL</sequence>
<protein>
    <submittedName>
        <fullName evidence="4">PaaI family thioesterase</fullName>
    </submittedName>
</protein>
<feature type="domain" description="Thioesterase" evidence="3">
    <location>
        <begin position="37"/>
        <end position="117"/>
    </location>
</feature>
<dbReference type="NCBIfam" id="TIGR00369">
    <property type="entry name" value="unchar_dom_1"/>
    <property type="match status" value="1"/>
</dbReference>
<keyword evidence="5" id="KW-1185">Reference proteome</keyword>
<dbReference type="SUPFAM" id="SSF54637">
    <property type="entry name" value="Thioesterase/thiol ester dehydrase-isomerase"/>
    <property type="match status" value="1"/>
</dbReference>
<proteinExistence type="inferred from homology"/>
<comment type="similarity">
    <text evidence="1">Belongs to the thioesterase PaaI family.</text>
</comment>
<reference evidence="4 5" key="1">
    <citation type="submission" date="2022-08" db="EMBL/GenBank/DDBJ databases">
        <title>novel species in genus Aeromicrobium.</title>
        <authorList>
            <person name="Ye L."/>
        </authorList>
    </citation>
    <scope>NUCLEOTIDE SEQUENCE [LARGE SCALE GENOMIC DNA]</scope>
    <source>
        <strain evidence="5">zg-Y1379</strain>
    </source>
</reference>
<evidence type="ECO:0000313" key="5">
    <source>
        <dbReference type="Proteomes" id="UP001316184"/>
    </source>
</evidence>
<accession>A0ABY5M9H2</accession>
<dbReference type="InterPro" id="IPR029069">
    <property type="entry name" value="HotDog_dom_sf"/>
</dbReference>
<dbReference type="Proteomes" id="UP001316184">
    <property type="component" value="Chromosome"/>
</dbReference>
<dbReference type="EMBL" id="CP102173">
    <property type="protein sequence ID" value="UUP13683.1"/>
    <property type="molecule type" value="Genomic_DNA"/>
</dbReference>
<dbReference type="Gene3D" id="3.10.129.10">
    <property type="entry name" value="Hotdog Thioesterase"/>
    <property type="match status" value="1"/>
</dbReference>
<evidence type="ECO:0000256" key="2">
    <source>
        <dbReference type="ARBA" id="ARBA00022801"/>
    </source>
</evidence>
<evidence type="ECO:0000256" key="1">
    <source>
        <dbReference type="ARBA" id="ARBA00008324"/>
    </source>
</evidence>
<dbReference type="InterPro" id="IPR006683">
    <property type="entry name" value="Thioestr_dom"/>
</dbReference>
<dbReference type="InterPro" id="IPR003736">
    <property type="entry name" value="PAAI_dom"/>
</dbReference>
<keyword evidence="2" id="KW-0378">Hydrolase</keyword>
<organism evidence="4 5">
    <name type="scientific">Aeromicrobium wangtongii</name>
    <dbReference type="NCBI Taxonomy" id="2969247"/>
    <lineage>
        <taxon>Bacteria</taxon>
        <taxon>Bacillati</taxon>
        <taxon>Actinomycetota</taxon>
        <taxon>Actinomycetes</taxon>
        <taxon>Propionibacteriales</taxon>
        <taxon>Nocardioidaceae</taxon>
        <taxon>Aeromicrobium</taxon>
    </lineage>
</organism>